<dbReference type="Proteomes" id="UP000183417">
    <property type="component" value="Unassembled WGS sequence"/>
</dbReference>
<reference evidence="1 2" key="1">
    <citation type="submission" date="2016-10" db="EMBL/GenBank/DDBJ databases">
        <authorList>
            <person name="de Groot N.N."/>
        </authorList>
    </citation>
    <scope>NUCLEOTIDE SEQUENCE [LARGE SCALE GENOMIC DNA]</scope>
    <source>
        <strain evidence="1 2">LMG 24775</strain>
    </source>
</reference>
<protein>
    <submittedName>
        <fullName evidence="1">Pilus assembly protein CpaC</fullName>
    </submittedName>
</protein>
<gene>
    <name evidence="1" type="ORF">SAMN05421547_102340</name>
</gene>
<name>A0A1H3GT25_9BURK</name>
<dbReference type="GeneID" id="94690714"/>
<evidence type="ECO:0000313" key="1">
    <source>
        <dbReference type="EMBL" id="SDY06190.1"/>
    </source>
</evidence>
<proteinExistence type="predicted"/>
<dbReference type="EMBL" id="FNPE01000002">
    <property type="protein sequence ID" value="SDY06190.1"/>
    <property type="molecule type" value="Genomic_DNA"/>
</dbReference>
<dbReference type="RefSeq" id="WP_244160452.1">
    <property type="nucleotide sequence ID" value="NZ_CP141274.1"/>
</dbReference>
<evidence type="ECO:0000313" key="2">
    <source>
        <dbReference type="Proteomes" id="UP000183417"/>
    </source>
</evidence>
<dbReference type="AlphaFoldDB" id="A0A1H3GT25"/>
<organism evidence="1 2">
    <name type="scientific">Delftia lacustris</name>
    <dbReference type="NCBI Taxonomy" id="558537"/>
    <lineage>
        <taxon>Bacteria</taxon>
        <taxon>Pseudomonadati</taxon>
        <taxon>Pseudomonadota</taxon>
        <taxon>Betaproteobacteria</taxon>
        <taxon>Burkholderiales</taxon>
        <taxon>Comamonadaceae</taxon>
        <taxon>Delftia</taxon>
    </lineage>
</organism>
<accession>A0A1H3GT25</accession>
<sequence length="58" mass="6182">MAPDINAPVLQNLPVGSLVQVLPQAPQAQFSAVRIDDRLGWAETQWLSPLTSATGSPQ</sequence>